<evidence type="ECO:0000313" key="1">
    <source>
        <dbReference type="EMBL" id="MDR6293801.1"/>
    </source>
</evidence>
<reference evidence="1 2" key="1">
    <citation type="submission" date="2023-07" db="EMBL/GenBank/DDBJ databases">
        <title>Sorghum-associated microbial communities from plants grown in Nebraska, USA.</title>
        <authorList>
            <person name="Schachtman D."/>
        </authorList>
    </citation>
    <scope>NUCLEOTIDE SEQUENCE [LARGE SCALE GENOMIC DNA]</scope>
    <source>
        <strain evidence="1 2">584</strain>
    </source>
</reference>
<organism evidence="1 2">
    <name type="scientific">Inquilinus ginsengisoli</name>
    <dbReference type="NCBI Taxonomy" id="363840"/>
    <lineage>
        <taxon>Bacteria</taxon>
        <taxon>Pseudomonadati</taxon>
        <taxon>Pseudomonadota</taxon>
        <taxon>Alphaproteobacteria</taxon>
        <taxon>Rhodospirillales</taxon>
        <taxon>Rhodospirillaceae</taxon>
        <taxon>Inquilinus</taxon>
    </lineage>
</organism>
<protein>
    <submittedName>
        <fullName evidence="1">Uncharacterized protein</fullName>
    </submittedName>
</protein>
<dbReference type="Proteomes" id="UP001262410">
    <property type="component" value="Unassembled WGS sequence"/>
</dbReference>
<comment type="caution">
    <text evidence="1">The sequence shown here is derived from an EMBL/GenBank/DDBJ whole genome shotgun (WGS) entry which is preliminary data.</text>
</comment>
<sequence>MDDRVLSDAEVGVAKAWSGGESGRHLVAVPASLAGEDEHRVVEVFGPLGTRDEGMPPEWIIYPSETGGFVTEDFSGRRVVSATLEAALSALLD</sequence>
<gene>
    <name evidence="1" type="ORF">E9232_006354</name>
</gene>
<dbReference type="EMBL" id="JAVDPW010000014">
    <property type="protein sequence ID" value="MDR6293801.1"/>
    <property type="molecule type" value="Genomic_DNA"/>
</dbReference>
<name>A0ABU1JYW0_9PROT</name>
<evidence type="ECO:0000313" key="2">
    <source>
        <dbReference type="Proteomes" id="UP001262410"/>
    </source>
</evidence>
<accession>A0ABU1JYW0</accession>
<proteinExistence type="predicted"/>
<dbReference type="RefSeq" id="WP_309801061.1">
    <property type="nucleotide sequence ID" value="NZ_JAVDPW010000014.1"/>
</dbReference>
<keyword evidence="2" id="KW-1185">Reference proteome</keyword>